<gene>
    <name evidence="1" type="ORF">PsorP6_011096</name>
</gene>
<comment type="caution">
    <text evidence="1">The sequence shown here is derived from an EMBL/GenBank/DDBJ whole genome shotgun (WGS) entry which is preliminary data.</text>
</comment>
<name>A0ACC0VY98_9STRA</name>
<sequence length="60" mass="6767">MDITEEGNRLAKKIVWASPNQISLARRFFDVVLNDNAGSRNRFNMALGKFVVIDNVGKKT</sequence>
<accession>A0ACC0VY98</accession>
<protein>
    <submittedName>
        <fullName evidence="1">Uncharacterized protein</fullName>
    </submittedName>
</protein>
<evidence type="ECO:0000313" key="2">
    <source>
        <dbReference type="Proteomes" id="UP001163321"/>
    </source>
</evidence>
<evidence type="ECO:0000313" key="1">
    <source>
        <dbReference type="EMBL" id="KAI9910726.1"/>
    </source>
</evidence>
<dbReference type="EMBL" id="CM047585">
    <property type="protein sequence ID" value="KAI9910726.1"/>
    <property type="molecule type" value="Genomic_DNA"/>
</dbReference>
<reference evidence="1 2" key="1">
    <citation type="journal article" date="2022" name="bioRxiv">
        <title>The genome of the oomycete Peronosclerospora sorghi, a cosmopolitan pathogen of maize and sorghum, is inflated with dispersed pseudogenes.</title>
        <authorList>
            <person name="Fletcher K."/>
            <person name="Martin F."/>
            <person name="Isakeit T."/>
            <person name="Cavanaugh K."/>
            <person name="Magill C."/>
            <person name="Michelmore R."/>
        </authorList>
    </citation>
    <scope>NUCLEOTIDE SEQUENCE [LARGE SCALE GENOMIC DNA]</scope>
    <source>
        <strain evidence="1">P6</strain>
    </source>
</reference>
<proteinExistence type="predicted"/>
<organism evidence="1 2">
    <name type="scientific">Peronosclerospora sorghi</name>
    <dbReference type="NCBI Taxonomy" id="230839"/>
    <lineage>
        <taxon>Eukaryota</taxon>
        <taxon>Sar</taxon>
        <taxon>Stramenopiles</taxon>
        <taxon>Oomycota</taxon>
        <taxon>Peronosporomycetes</taxon>
        <taxon>Peronosporales</taxon>
        <taxon>Peronosporaceae</taxon>
        <taxon>Peronosclerospora</taxon>
    </lineage>
</organism>
<dbReference type="Proteomes" id="UP001163321">
    <property type="component" value="Chromosome 6"/>
</dbReference>
<keyword evidence="2" id="KW-1185">Reference proteome</keyword>